<dbReference type="Gene3D" id="1.20.58.70">
    <property type="match status" value="1"/>
</dbReference>
<name>A0A1D6NWK0_MAIZE</name>
<evidence type="ECO:0000256" key="1">
    <source>
        <dbReference type="ARBA" id="ARBA00022927"/>
    </source>
</evidence>
<keyword evidence="1" id="KW-0813">Transport</keyword>
<dbReference type="InterPro" id="IPR010989">
    <property type="entry name" value="SNARE"/>
</dbReference>
<dbReference type="ExpressionAtlas" id="A0A1D6NWK0">
    <property type="expression patterns" value="baseline and differential"/>
</dbReference>
<dbReference type="AlphaFoldDB" id="A0A1D6NWK0"/>
<evidence type="ECO:0000313" key="2">
    <source>
        <dbReference type="EMBL" id="AQL02486.1"/>
    </source>
</evidence>
<accession>A0A1D6NWK0</accession>
<dbReference type="InParanoid" id="A0A1D6NWK0"/>
<keyword evidence="1" id="KW-0653">Protein transport</keyword>
<protein>
    <submittedName>
        <fullName evidence="2">Syntaxin-41</fullName>
    </submittedName>
</protein>
<dbReference type="GO" id="GO:0016020">
    <property type="term" value="C:membrane"/>
    <property type="evidence" value="ECO:0007669"/>
    <property type="project" value="InterPro"/>
</dbReference>
<gene>
    <name evidence="2" type="ORF">ZEAMMB73_Zm00001d045530</name>
</gene>
<reference evidence="2" key="1">
    <citation type="submission" date="2015-12" db="EMBL/GenBank/DDBJ databases">
        <title>Update maize B73 reference genome by single molecule sequencing technologies.</title>
        <authorList>
            <consortium name="Maize Genome Sequencing Project"/>
            <person name="Ware D."/>
        </authorList>
    </citation>
    <scope>NUCLEOTIDE SEQUENCE</scope>
    <source>
        <tissue evidence="2">Seedling</tissue>
    </source>
</reference>
<dbReference type="GO" id="GO:0015031">
    <property type="term" value="P:protein transport"/>
    <property type="evidence" value="ECO:0007669"/>
    <property type="project" value="UniProtKB-KW"/>
</dbReference>
<proteinExistence type="predicted"/>
<dbReference type="SMR" id="A0A1D6NWK0"/>
<dbReference type="SUPFAM" id="SSF47661">
    <property type="entry name" value="t-snare proteins"/>
    <property type="match status" value="1"/>
</dbReference>
<organism evidence="2">
    <name type="scientific">Zea mays</name>
    <name type="common">Maize</name>
    <dbReference type="NCBI Taxonomy" id="4577"/>
    <lineage>
        <taxon>Eukaryota</taxon>
        <taxon>Viridiplantae</taxon>
        <taxon>Streptophyta</taxon>
        <taxon>Embryophyta</taxon>
        <taxon>Tracheophyta</taxon>
        <taxon>Spermatophyta</taxon>
        <taxon>Magnoliopsida</taxon>
        <taxon>Liliopsida</taxon>
        <taxon>Poales</taxon>
        <taxon>Poaceae</taxon>
        <taxon>PACMAD clade</taxon>
        <taxon>Panicoideae</taxon>
        <taxon>Andropogonodae</taxon>
        <taxon>Andropogoneae</taxon>
        <taxon>Tripsacinae</taxon>
        <taxon>Zea</taxon>
    </lineage>
</organism>
<dbReference type="STRING" id="4577.A0A1D6NWK0"/>
<dbReference type="GO" id="GO:0016192">
    <property type="term" value="P:vesicle-mediated transport"/>
    <property type="evidence" value="ECO:0007669"/>
    <property type="project" value="InterPro"/>
</dbReference>
<dbReference type="EMBL" id="CM000785">
    <property type="protein sequence ID" value="AQL02486.1"/>
    <property type="molecule type" value="Genomic_DNA"/>
</dbReference>
<sequence length="90" mass="10462">MPSFGDCRGNQRVIEVLTHEITNLLKRSEKRPQKLSMEDPSEDSNFRKNVQCSLAMDLQNLSLGFWKKQSSYSKELRQQKEVPFLLSSDN</sequence>